<reference evidence="3" key="1">
    <citation type="journal article" date="2017" name="Nat. Commun.">
        <title>The asparagus genome sheds light on the origin and evolution of a young Y chromosome.</title>
        <authorList>
            <person name="Harkess A."/>
            <person name="Zhou J."/>
            <person name="Xu C."/>
            <person name="Bowers J.E."/>
            <person name="Van der Hulst R."/>
            <person name="Ayyampalayam S."/>
            <person name="Mercati F."/>
            <person name="Riccardi P."/>
            <person name="McKain M.R."/>
            <person name="Kakrana A."/>
            <person name="Tang H."/>
            <person name="Ray J."/>
            <person name="Groenendijk J."/>
            <person name="Arikit S."/>
            <person name="Mathioni S.M."/>
            <person name="Nakano M."/>
            <person name="Shan H."/>
            <person name="Telgmann-Rauber A."/>
            <person name="Kanno A."/>
            <person name="Yue Z."/>
            <person name="Chen H."/>
            <person name="Li W."/>
            <person name="Chen Y."/>
            <person name="Xu X."/>
            <person name="Zhang Y."/>
            <person name="Luo S."/>
            <person name="Chen H."/>
            <person name="Gao J."/>
            <person name="Mao Z."/>
            <person name="Pires J.C."/>
            <person name="Luo M."/>
            <person name="Kudrna D."/>
            <person name="Wing R.A."/>
            <person name="Meyers B.C."/>
            <person name="Yi K."/>
            <person name="Kong H."/>
            <person name="Lavrijsen P."/>
            <person name="Sunseri F."/>
            <person name="Falavigna A."/>
            <person name="Ye Y."/>
            <person name="Leebens-Mack J.H."/>
            <person name="Chen G."/>
        </authorList>
    </citation>
    <scope>NUCLEOTIDE SEQUENCE [LARGE SCALE GENOMIC DNA]</scope>
    <source>
        <strain evidence="3">cv. DH0086</strain>
    </source>
</reference>
<feature type="region of interest" description="Disordered" evidence="1">
    <location>
        <begin position="26"/>
        <end position="50"/>
    </location>
</feature>
<dbReference type="AlphaFoldDB" id="A0A5P1E7K9"/>
<name>A0A5P1E7K9_ASPOF</name>
<evidence type="ECO:0000256" key="1">
    <source>
        <dbReference type="SAM" id="MobiDB-lite"/>
    </source>
</evidence>
<protein>
    <submittedName>
        <fullName evidence="2">Uncharacterized protein</fullName>
    </submittedName>
</protein>
<evidence type="ECO:0000313" key="2">
    <source>
        <dbReference type="EMBL" id="ONK58554.1"/>
    </source>
</evidence>
<dbReference type="Gramene" id="ONK58554">
    <property type="protein sequence ID" value="ONK58554"/>
    <property type="gene ID" value="A4U43_C09F14270"/>
</dbReference>
<dbReference type="EMBL" id="CM007389">
    <property type="protein sequence ID" value="ONK58554.1"/>
    <property type="molecule type" value="Genomic_DNA"/>
</dbReference>
<keyword evidence="3" id="KW-1185">Reference proteome</keyword>
<proteinExistence type="predicted"/>
<dbReference type="Proteomes" id="UP000243459">
    <property type="component" value="Chromosome 9"/>
</dbReference>
<organism evidence="2 3">
    <name type="scientific">Asparagus officinalis</name>
    <name type="common">Garden asparagus</name>
    <dbReference type="NCBI Taxonomy" id="4686"/>
    <lineage>
        <taxon>Eukaryota</taxon>
        <taxon>Viridiplantae</taxon>
        <taxon>Streptophyta</taxon>
        <taxon>Embryophyta</taxon>
        <taxon>Tracheophyta</taxon>
        <taxon>Spermatophyta</taxon>
        <taxon>Magnoliopsida</taxon>
        <taxon>Liliopsida</taxon>
        <taxon>Asparagales</taxon>
        <taxon>Asparagaceae</taxon>
        <taxon>Asparagoideae</taxon>
        <taxon>Asparagus</taxon>
    </lineage>
</organism>
<evidence type="ECO:0000313" key="3">
    <source>
        <dbReference type="Proteomes" id="UP000243459"/>
    </source>
</evidence>
<sequence>MKKSEAAIHILPKQDMMWYVHEEIKQEPRKMKAKREEEVDSENSLRKKRVKKEEWSQSTVAFTEAYDKPSMLTEVYEQELVTCGVDTMTIKADIEKRFVEQKQGREKKDEEPQMERKDEAEKEYDQRKNIEEVKDDRVDMGIEIWLLTTSNLNEKNVYKKYIKKHIDDGKDVLIIPICHADH</sequence>
<accession>A0A5P1E7K9</accession>
<gene>
    <name evidence="2" type="ORF">A4U43_C09F14270</name>
</gene>
<feature type="compositionally biased region" description="Basic and acidic residues" evidence="1">
    <location>
        <begin position="26"/>
        <end position="37"/>
    </location>
</feature>
<feature type="region of interest" description="Disordered" evidence="1">
    <location>
        <begin position="99"/>
        <end position="123"/>
    </location>
</feature>